<reference evidence="2" key="1">
    <citation type="submission" date="2020-10" db="EMBL/GenBank/DDBJ databases">
        <title>Connecting structure to function with the recovery of over 1000 high-quality activated sludge metagenome-assembled genomes encoding full-length rRNA genes using long-read sequencing.</title>
        <authorList>
            <person name="Singleton C.M."/>
            <person name="Petriglieri F."/>
            <person name="Kristensen J.M."/>
            <person name="Kirkegaard R.H."/>
            <person name="Michaelsen T.Y."/>
            <person name="Andersen M.H."/>
            <person name="Karst S.M."/>
            <person name="Dueholm M.S."/>
            <person name="Nielsen P.H."/>
            <person name="Albertsen M."/>
        </authorList>
    </citation>
    <scope>NUCLEOTIDE SEQUENCE</scope>
    <source>
        <strain evidence="2">Skiv_18-Q3-R9-52_MAXAC.067</strain>
    </source>
</reference>
<keyword evidence="1" id="KW-0472">Membrane</keyword>
<evidence type="ECO:0000313" key="2">
    <source>
        <dbReference type="EMBL" id="MBK9796554.1"/>
    </source>
</evidence>
<dbReference type="Proteomes" id="UP000886657">
    <property type="component" value="Unassembled WGS sequence"/>
</dbReference>
<dbReference type="EMBL" id="JADKIO010000006">
    <property type="protein sequence ID" value="MBK9796554.1"/>
    <property type="molecule type" value="Genomic_DNA"/>
</dbReference>
<comment type="caution">
    <text evidence="2">The sequence shown here is derived from an EMBL/GenBank/DDBJ whole genome shotgun (WGS) entry which is preliminary data.</text>
</comment>
<feature type="transmembrane region" description="Helical" evidence="1">
    <location>
        <begin position="76"/>
        <end position="94"/>
    </location>
</feature>
<protein>
    <submittedName>
        <fullName evidence="2">Uncharacterized protein</fullName>
    </submittedName>
</protein>
<proteinExistence type="predicted"/>
<feature type="transmembrane region" description="Helical" evidence="1">
    <location>
        <begin position="123"/>
        <end position="141"/>
    </location>
</feature>
<keyword evidence="1" id="KW-1133">Transmembrane helix</keyword>
<keyword evidence="1" id="KW-0812">Transmembrane</keyword>
<organism evidence="2 3">
    <name type="scientific">Candidatus Geothrix skivensis</name>
    <dbReference type="NCBI Taxonomy" id="2954439"/>
    <lineage>
        <taxon>Bacteria</taxon>
        <taxon>Pseudomonadati</taxon>
        <taxon>Acidobacteriota</taxon>
        <taxon>Holophagae</taxon>
        <taxon>Holophagales</taxon>
        <taxon>Holophagaceae</taxon>
        <taxon>Geothrix</taxon>
    </lineage>
</organism>
<gene>
    <name evidence="2" type="ORF">IPP58_08635</name>
</gene>
<feature type="transmembrane region" description="Helical" evidence="1">
    <location>
        <begin position="41"/>
        <end position="64"/>
    </location>
</feature>
<evidence type="ECO:0000313" key="3">
    <source>
        <dbReference type="Proteomes" id="UP000886657"/>
    </source>
</evidence>
<name>A0A9D7SFA0_9BACT</name>
<feature type="transmembrane region" description="Helical" evidence="1">
    <location>
        <begin position="147"/>
        <end position="167"/>
    </location>
</feature>
<evidence type="ECO:0000256" key="1">
    <source>
        <dbReference type="SAM" id="Phobius"/>
    </source>
</evidence>
<dbReference type="AlphaFoldDB" id="A0A9D7SFA0"/>
<sequence length="269" mass="30760">MPTSETVEAQSVRAYRNFCLWIGHYFVLLTLYRWFLSRPELLKRVLVLESLVAMGLFYGAGLLIHRLAPRMGGLENFGLMLLAFALGNNVFLMAWLPGEVQLANFVLVQVVAAVVLRSTWRFALSQCLCLGLALFSLARWVDPRVVVGNLFLVLSSLLLSTLIWVYLNRLISALTLLREKDKVILRQRSRLVRDLRESLANVRTLRGLIPICAHCKRVRDDAGFWQQVEAYLHERSEAKFSHSICPSCMVDVAEDMRRMGIPWKSARRP</sequence>
<feature type="transmembrane region" description="Helical" evidence="1">
    <location>
        <begin position="18"/>
        <end position="35"/>
    </location>
</feature>
<accession>A0A9D7SFA0</accession>